<feature type="domain" description="GmrSD restriction endonucleases N-terminal" evidence="1">
    <location>
        <begin position="18"/>
        <end position="203"/>
    </location>
</feature>
<dbReference type="Pfam" id="PF03235">
    <property type="entry name" value="GmrSD_N"/>
    <property type="match status" value="1"/>
</dbReference>
<dbReference type="PANTHER" id="PTHR35149">
    <property type="entry name" value="SLL5132 PROTEIN"/>
    <property type="match status" value="1"/>
</dbReference>
<comment type="caution">
    <text evidence="2">The sequence shown here is derived from an EMBL/GenBank/DDBJ whole genome shotgun (WGS) entry which is preliminary data.</text>
</comment>
<dbReference type="AlphaFoldDB" id="A0A4R2LNL1"/>
<keyword evidence="3" id="KW-1185">Reference proteome</keyword>
<proteinExistence type="predicted"/>
<evidence type="ECO:0000259" key="1">
    <source>
        <dbReference type="Pfam" id="PF03235"/>
    </source>
</evidence>
<evidence type="ECO:0000313" key="3">
    <source>
        <dbReference type="Proteomes" id="UP000295711"/>
    </source>
</evidence>
<accession>A0A4R2LNL1</accession>
<dbReference type="EMBL" id="SLXA01000003">
    <property type="protein sequence ID" value="TCO85360.1"/>
    <property type="molecule type" value="Genomic_DNA"/>
</dbReference>
<dbReference type="Proteomes" id="UP000295711">
    <property type="component" value="Unassembled WGS sequence"/>
</dbReference>
<dbReference type="InterPro" id="IPR004919">
    <property type="entry name" value="GmrSD_N"/>
</dbReference>
<gene>
    <name evidence="2" type="ORF">EV212_10381</name>
</gene>
<protein>
    <submittedName>
        <fullName evidence="2">Uncharacterized protein DUF262</fullName>
    </submittedName>
</protein>
<reference evidence="2 3" key="1">
    <citation type="submission" date="2019-03" db="EMBL/GenBank/DDBJ databases">
        <title>Genomic Encyclopedia of Type Strains, Phase IV (KMG-IV): sequencing the most valuable type-strain genomes for metagenomic binning, comparative biology and taxonomic classification.</title>
        <authorList>
            <person name="Goeker M."/>
        </authorList>
    </citation>
    <scope>NUCLEOTIDE SEQUENCE [LARGE SCALE GENOMIC DNA]</scope>
    <source>
        <strain evidence="2 3">DSM 28559</strain>
    </source>
</reference>
<dbReference type="CDD" id="cd16387">
    <property type="entry name" value="ParB_N_Srx"/>
    <property type="match status" value="1"/>
</dbReference>
<name>A0A4R2LNL1_9FIRM</name>
<dbReference type="RefSeq" id="WP_132089545.1">
    <property type="nucleotide sequence ID" value="NZ_JANKAQ010000003.1"/>
</dbReference>
<dbReference type="OrthoDB" id="9770340at2"/>
<sequence>MENNLCLKTVNNLCQCSFFVPAYQRGYRWTEQEVSDLLNDIDDFRPREIPNSDEKTWYCLQPLVVKKRLSDDYELIDGQQRLTTVYLILFYLNQDFVENKRDLLFEIDYETRKGTKDFLKKPQELNDTNIDFYYISRAYKTIEEWFEKKDQDFDKGAFRSKIKFNTRFIWYETSELDTIPVFSRLNIGKISLTNSELIKALFLNSSNYGKEDADRIRQRQFEIAAEWDTIENGLQDDRLWYFLSDVQKQDNRIELIFDLMSGEQKADSYATFRFFNNRMQKHDQENLNLNWKEVKDHYQRFDEWFKKREWYHKIGFVLYVKILSISDLYENSYSMSKNAFSDYLDNAIKTYYKKTHLTELQYGDSKTKSVLLLYNIITMLKNDKDRSYFPFDAFKVERWDIEHIASLKDAIPEKTERKQWLNDVKPYVDKSVPGGKNILKNIDSCDIYDDTEFEQLFEQVNDHFNYKIINQETGVIEDINGISNLTLLDSFTNRSYKNAVFPIKRKTIIERDKSGGFVPLCTKNTFLKYFSDYPPKISFWTEDDRQKYEDDLAMVLNQYMEVE</sequence>
<organism evidence="2 3">
    <name type="scientific">Frisingicoccus caecimuris</name>
    <dbReference type="NCBI Taxonomy" id="1796636"/>
    <lineage>
        <taxon>Bacteria</taxon>
        <taxon>Bacillati</taxon>
        <taxon>Bacillota</taxon>
        <taxon>Clostridia</taxon>
        <taxon>Lachnospirales</taxon>
        <taxon>Lachnospiraceae</taxon>
        <taxon>Frisingicoccus</taxon>
    </lineage>
</organism>
<dbReference type="PANTHER" id="PTHR35149:SF1">
    <property type="entry name" value="DUF5655 DOMAIN-CONTAINING PROTEIN"/>
    <property type="match status" value="1"/>
</dbReference>
<evidence type="ECO:0000313" key="2">
    <source>
        <dbReference type="EMBL" id="TCO85360.1"/>
    </source>
</evidence>